<dbReference type="InterPro" id="IPR001461">
    <property type="entry name" value="Aspartic_peptidase_A1"/>
</dbReference>
<keyword evidence="6 15" id="KW-0645">Protease</keyword>
<proteinExistence type="inferred from homology"/>
<dbReference type="PANTHER" id="PTHR47966:SF24">
    <property type="entry name" value="RENIN"/>
    <property type="match status" value="1"/>
</dbReference>
<dbReference type="InterPro" id="IPR033121">
    <property type="entry name" value="PEPTIDASE_A1"/>
</dbReference>
<dbReference type="FunFam" id="2.40.70.10:FF:000037">
    <property type="entry name" value="Renin"/>
    <property type="match status" value="1"/>
</dbReference>
<feature type="disulfide bond" evidence="14">
    <location>
        <begin position="309"/>
        <end position="347"/>
    </location>
</feature>
<dbReference type="STRING" id="13616.ENSMODP00000038481"/>
<evidence type="ECO:0000256" key="13">
    <source>
        <dbReference type="PIRSR" id="PIRSR601461-1"/>
    </source>
</evidence>
<dbReference type="AlphaFoldDB" id="F6XDP7"/>
<comment type="similarity">
    <text evidence="3 15">Belongs to the peptidase A1 family.</text>
</comment>
<reference evidence="18 19" key="1">
    <citation type="journal article" date="2007" name="Nature">
        <title>Genome of the marsupial Monodelphis domestica reveals innovation in non-coding sequences.</title>
        <authorList>
            <person name="Mikkelsen T.S."/>
            <person name="Wakefield M.J."/>
            <person name="Aken B."/>
            <person name="Amemiya C.T."/>
            <person name="Chang J.L."/>
            <person name="Duke S."/>
            <person name="Garber M."/>
            <person name="Gentles A.J."/>
            <person name="Goodstadt L."/>
            <person name="Heger A."/>
            <person name="Jurka J."/>
            <person name="Kamal M."/>
            <person name="Mauceli E."/>
            <person name="Searle S.M."/>
            <person name="Sharpe T."/>
            <person name="Baker M.L."/>
            <person name="Batzer M.A."/>
            <person name="Benos P.V."/>
            <person name="Belov K."/>
            <person name="Clamp M."/>
            <person name="Cook A."/>
            <person name="Cuff J."/>
            <person name="Das R."/>
            <person name="Davidow L."/>
            <person name="Deakin J.E."/>
            <person name="Fazzari M.J."/>
            <person name="Glass J.L."/>
            <person name="Grabherr M."/>
            <person name="Greally J.M."/>
            <person name="Gu W."/>
            <person name="Hore T.A."/>
            <person name="Huttley G.A."/>
            <person name="Kleber M."/>
            <person name="Jirtle R.L."/>
            <person name="Koina E."/>
            <person name="Lee J.T."/>
            <person name="Mahony S."/>
            <person name="Marra M.A."/>
            <person name="Miller R.D."/>
            <person name="Nicholls R.D."/>
            <person name="Oda M."/>
            <person name="Papenfuss A.T."/>
            <person name="Parra Z.E."/>
            <person name="Pollock D.D."/>
            <person name="Ray D.A."/>
            <person name="Schein J.E."/>
            <person name="Speed T.P."/>
            <person name="Thompson K."/>
            <person name="VandeBerg J.L."/>
            <person name="Wade C.M."/>
            <person name="Walker J.A."/>
            <person name="Waters P.D."/>
            <person name="Webber C."/>
            <person name="Weidman J.R."/>
            <person name="Xie X."/>
            <person name="Zody M.C."/>
            <person name="Baldwin J."/>
            <person name="Abdouelleil A."/>
            <person name="Abdulkadir J."/>
            <person name="Abebe A."/>
            <person name="Abera B."/>
            <person name="Abreu J."/>
            <person name="Acer S.C."/>
            <person name="Aftuck L."/>
            <person name="Alexander A."/>
            <person name="An P."/>
            <person name="Anderson E."/>
            <person name="Anderson S."/>
            <person name="Arachi H."/>
            <person name="Azer M."/>
            <person name="Bachantsang P."/>
            <person name="Barry A."/>
            <person name="Bayul T."/>
            <person name="Berlin A."/>
            <person name="Bessette D."/>
            <person name="Bloom T."/>
            <person name="Bloom T."/>
            <person name="Boguslavskiy L."/>
            <person name="Bonnet C."/>
            <person name="Boukhgalter B."/>
            <person name="Bourzgui I."/>
            <person name="Brown A."/>
            <person name="Cahill P."/>
            <person name="Channer S."/>
            <person name="Cheshatsang Y."/>
            <person name="Chuda L."/>
            <person name="Citroen M."/>
            <person name="Collymore A."/>
            <person name="Cooke P."/>
            <person name="Costello M."/>
            <person name="D'Aco K."/>
            <person name="Daza R."/>
            <person name="De Haan G."/>
            <person name="DeGray S."/>
            <person name="DeMaso C."/>
            <person name="Dhargay N."/>
            <person name="Dooley K."/>
            <person name="Dooley E."/>
            <person name="Doricent M."/>
            <person name="Dorje P."/>
            <person name="Dorjee K."/>
            <person name="Dupes A."/>
            <person name="Elong R."/>
            <person name="Falk J."/>
            <person name="Farina A."/>
            <person name="Faro S."/>
            <person name="Ferguson D."/>
            <person name="Fisher S."/>
            <person name="Foley C.D."/>
            <person name="Franke A."/>
            <person name="Friedrich D."/>
            <person name="Gadbois L."/>
            <person name="Gearin G."/>
            <person name="Gearin C.R."/>
            <person name="Giannoukos G."/>
            <person name="Goode T."/>
            <person name="Graham J."/>
            <person name="Grandbois E."/>
            <person name="Grewal S."/>
            <person name="Gyaltsen K."/>
            <person name="Hafez N."/>
            <person name="Hagos B."/>
            <person name="Hall J."/>
            <person name="Henson C."/>
            <person name="Hollinger A."/>
            <person name="Honan T."/>
            <person name="Huard M.D."/>
            <person name="Hughes L."/>
            <person name="Hurhula B."/>
            <person name="Husby M.E."/>
            <person name="Kamat A."/>
            <person name="Kanga B."/>
            <person name="Kashin S."/>
            <person name="Khazanovich D."/>
            <person name="Kisner P."/>
            <person name="Lance K."/>
            <person name="Lara M."/>
            <person name="Lee W."/>
            <person name="Lennon N."/>
            <person name="Letendre F."/>
            <person name="LeVine R."/>
            <person name="Lipovsky A."/>
            <person name="Liu X."/>
            <person name="Liu J."/>
            <person name="Liu S."/>
            <person name="Lokyitsang T."/>
            <person name="Lokyitsang Y."/>
            <person name="Lubonja R."/>
            <person name="Lui A."/>
            <person name="MacDonald P."/>
            <person name="Magnisalis V."/>
            <person name="Maru K."/>
            <person name="Matthews C."/>
            <person name="McCusker W."/>
            <person name="McDonough S."/>
            <person name="Mehta T."/>
            <person name="Meldrim J."/>
            <person name="Meneus L."/>
            <person name="Mihai O."/>
            <person name="Mihalev A."/>
            <person name="Mihova T."/>
            <person name="Mittelman R."/>
            <person name="Mlenga V."/>
            <person name="Montmayeur A."/>
            <person name="Mulrain L."/>
            <person name="Navidi A."/>
            <person name="Naylor J."/>
            <person name="Negash T."/>
            <person name="Nguyen T."/>
            <person name="Nguyen N."/>
            <person name="Nicol R."/>
            <person name="Norbu C."/>
            <person name="Norbu N."/>
            <person name="Novod N."/>
            <person name="O'Neill B."/>
            <person name="Osman S."/>
            <person name="Markiewicz E."/>
            <person name="Oyono O.L."/>
            <person name="Patti C."/>
            <person name="Phunkhang P."/>
            <person name="Pierre F."/>
            <person name="Priest M."/>
            <person name="Raghuraman S."/>
            <person name="Rege F."/>
            <person name="Reyes R."/>
            <person name="Rise C."/>
            <person name="Rogov P."/>
            <person name="Ross K."/>
            <person name="Ryan E."/>
            <person name="Settipalli S."/>
            <person name="Shea T."/>
            <person name="Sherpa N."/>
            <person name="Shi L."/>
            <person name="Shih D."/>
            <person name="Sparrow T."/>
            <person name="Spaulding J."/>
            <person name="Stalker J."/>
            <person name="Stange-Thomann N."/>
            <person name="Stavropoulos S."/>
            <person name="Stone C."/>
            <person name="Strader C."/>
            <person name="Tesfaye S."/>
            <person name="Thomson T."/>
            <person name="Thoulutsang Y."/>
            <person name="Thoulutsang D."/>
            <person name="Topham K."/>
            <person name="Topping I."/>
            <person name="Tsamla T."/>
            <person name="Vassiliev H."/>
            <person name="Vo A."/>
            <person name="Wangchuk T."/>
            <person name="Wangdi T."/>
            <person name="Weiand M."/>
            <person name="Wilkinson J."/>
            <person name="Wilson A."/>
            <person name="Yadav S."/>
            <person name="Young G."/>
            <person name="Yu Q."/>
            <person name="Zembek L."/>
            <person name="Zhong D."/>
            <person name="Zimmer A."/>
            <person name="Zwirko Z."/>
            <person name="Jaffe D.B."/>
            <person name="Alvarez P."/>
            <person name="Brockman W."/>
            <person name="Butler J."/>
            <person name="Chin C."/>
            <person name="Gnerre S."/>
            <person name="MacCallum I."/>
            <person name="Graves J.A."/>
            <person name="Ponting C.P."/>
            <person name="Breen M."/>
            <person name="Samollow P.B."/>
            <person name="Lander E.S."/>
            <person name="Lindblad-Toh K."/>
        </authorList>
    </citation>
    <scope>NUCLEOTIDE SEQUENCE [LARGE SCALE GENOMIC DNA]</scope>
</reference>
<dbReference type="PROSITE" id="PS00141">
    <property type="entry name" value="ASP_PROTEASE"/>
    <property type="match status" value="2"/>
</dbReference>
<dbReference type="PANTHER" id="PTHR47966">
    <property type="entry name" value="BETA-SITE APP-CLEAVING ENZYME, ISOFORM A-RELATED"/>
    <property type="match status" value="1"/>
</dbReference>
<dbReference type="Ensembl" id="ENSMODT00000040081.2">
    <property type="protein sequence ID" value="ENSMODP00000038481.2"/>
    <property type="gene ID" value="ENSMODG00000025659.3"/>
</dbReference>
<protein>
    <recommendedName>
        <fullName evidence="4">renin</fullName>
        <ecNumber evidence="4">3.4.23.15</ecNumber>
    </recommendedName>
    <alternativeName>
        <fullName evidence="12">Angiotensinogenase</fullName>
    </alternativeName>
</protein>
<feature type="active site" evidence="13">
    <location>
        <position position="276"/>
    </location>
</feature>
<evidence type="ECO:0000256" key="15">
    <source>
        <dbReference type="RuleBase" id="RU000454"/>
    </source>
</evidence>
<dbReference type="eggNOG" id="KOG1339">
    <property type="taxonomic scope" value="Eukaryota"/>
</dbReference>
<reference evidence="18" key="3">
    <citation type="submission" date="2025-09" db="UniProtKB">
        <authorList>
            <consortium name="Ensembl"/>
        </authorList>
    </citation>
    <scope>IDENTIFICATION</scope>
</reference>
<dbReference type="FunFam" id="2.40.70.10:FF:000032">
    <property type="entry name" value="renin"/>
    <property type="match status" value="1"/>
</dbReference>
<evidence type="ECO:0000256" key="14">
    <source>
        <dbReference type="PIRSR" id="PIRSR601461-2"/>
    </source>
</evidence>
<dbReference type="Pfam" id="PF00026">
    <property type="entry name" value="Asp"/>
    <property type="match status" value="1"/>
</dbReference>
<feature type="disulfide bond" evidence="14">
    <location>
        <begin position="267"/>
        <end position="271"/>
    </location>
</feature>
<feature type="disulfide bond" evidence="14">
    <location>
        <begin position="104"/>
        <end position="111"/>
    </location>
</feature>
<keyword evidence="10" id="KW-0865">Zymogen</keyword>
<feature type="signal peptide" evidence="16">
    <location>
        <begin position="1"/>
        <end position="23"/>
    </location>
</feature>
<evidence type="ECO:0000256" key="16">
    <source>
        <dbReference type="SAM" id="SignalP"/>
    </source>
</evidence>
<dbReference type="OMA" id="PSEDIWA"/>
<evidence type="ECO:0000256" key="12">
    <source>
        <dbReference type="ARBA" id="ARBA00032220"/>
    </source>
</evidence>
<evidence type="ECO:0000313" key="18">
    <source>
        <dbReference type="Ensembl" id="ENSMODP00000038481.2"/>
    </source>
</evidence>
<keyword evidence="9 15" id="KW-0378">Hydrolase</keyword>
<evidence type="ECO:0000256" key="10">
    <source>
        <dbReference type="ARBA" id="ARBA00023145"/>
    </source>
</evidence>
<dbReference type="HOGENOM" id="CLU_013253_3_3_1"/>
<dbReference type="PROSITE" id="PS51767">
    <property type="entry name" value="PEPTIDASE_A1"/>
    <property type="match status" value="1"/>
</dbReference>
<evidence type="ECO:0000256" key="5">
    <source>
        <dbReference type="ARBA" id="ARBA00022525"/>
    </source>
</evidence>
<evidence type="ECO:0000256" key="6">
    <source>
        <dbReference type="ARBA" id="ARBA00022670"/>
    </source>
</evidence>
<evidence type="ECO:0000256" key="2">
    <source>
        <dbReference type="ARBA" id="ARBA00004613"/>
    </source>
</evidence>
<evidence type="ECO:0000259" key="17">
    <source>
        <dbReference type="PROSITE" id="PS51767"/>
    </source>
</evidence>
<keyword evidence="7 16" id="KW-0732">Signal</keyword>
<dbReference type="GO" id="GO:0005615">
    <property type="term" value="C:extracellular space"/>
    <property type="evidence" value="ECO:0000318"/>
    <property type="project" value="GO_Central"/>
</dbReference>
<evidence type="ECO:0000256" key="7">
    <source>
        <dbReference type="ARBA" id="ARBA00022729"/>
    </source>
</evidence>
<dbReference type="GO" id="GO:0004190">
    <property type="term" value="F:aspartic-type endopeptidase activity"/>
    <property type="evidence" value="ECO:0000318"/>
    <property type="project" value="GO_Central"/>
</dbReference>
<feature type="chain" id="PRO_5023935098" description="renin" evidence="16">
    <location>
        <begin position="24"/>
        <end position="391"/>
    </location>
</feature>
<keyword evidence="19" id="KW-1185">Reference proteome</keyword>
<dbReference type="SUPFAM" id="SSF50630">
    <property type="entry name" value="Acid proteases"/>
    <property type="match status" value="1"/>
</dbReference>
<evidence type="ECO:0000256" key="3">
    <source>
        <dbReference type="ARBA" id="ARBA00007447"/>
    </source>
</evidence>
<dbReference type="EC" id="3.4.23.15" evidence="4"/>
<dbReference type="MEROPS" id="A01.007"/>
<dbReference type="FunCoup" id="F6XDP7">
    <property type="interactions" value="12"/>
</dbReference>
<feature type="domain" description="Peptidase A1" evidence="17">
    <location>
        <begin position="73"/>
        <end position="388"/>
    </location>
</feature>
<reference evidence="18" key="2">
    <citation type="submission" date="2025-08" db="UniProtKB">
        <authorList>
            <consortium name="Ensembl"/>
        </authorList>
    </citation>
    <scope>IDENTIFICATION</scope>
</reference>
<evidence type="ECO:0000256" key="1">
    <source>
        <dbReference type="ARBA" id="ARBA00000430"/>
    </source>
</evidence>
<feature type="active site" evidence="13">
    <location>
        <position position="91"/>
    </location>
</feature>
<dbReference type="Proteomes" id="UP000002280">
    <property type="component" value="Chromosome 2"/>
</dbReference>
<evidence type="ECO:0000256" key="4">
    <source>
        <dbReference type="ARBA" id="ARBA00013216"/>
    </source>
</evidence>
<sequence>RMDCWELLLVAWITCFFSLPSDGLHRIPLKKMTSVKEAMKMKGKHVRILKVEDNFLYDNISSIVLTNYEDIQYYGEISIGTPPQTFKVVFDTGSSDFWVPSILCSPFNNVCEMHKGYHSSLSSTYKTNGSDFDVWYASGHVNGFLSQDILTIGGIEVTQVFGEATSLSFIPFGLTFFDGVLGLSFPTQSMNGITPVFDNIMAQGVLKEDIFSIYYSRKSGETEGELILGGRDPKYYQGNFHYIKISHPDFWQIQMQGVALKSYVLSCEDGCPAIVDTGTSYITGPSEDIWALMKAIGAKEHEQEYFVKCDMAPKLPNISFNFDGKNFTLQGSEYVLEEVNKRDPKMCLVAINGLDMTTRDGPLWILGATFIRKFYTEFDRHNNRIGFALAA</sequence>
<dbReference type="InterPro" id="IPR021109">
    <property type="entry name" value="Peptidase_aspartic_dom_sf"/>
</dbReference>
<dbReference type="GeneTree" id="ENSGT00940000157898"/>
<name>F6XDP7_MONDO</name>
<evidence type="ECO:0000256" key="9">
    <source>
        <dbReference type="ARBA" id="ARBA00022801"/>
    </source>
</evidence>
<keyword evidence="8 15" id="KW-0064">Aspartyl protease</keyword>
<dbReference type="GO" id="GO:0002003">
    <property type="term" value="P:angiotensin maturation"/>
    <property type="evidence" value="ECO:0000318"/>
    <property type="project" value="GO_Central"/>
</dbReference>
<keyword evidence="5" id="KW-0964">Secreted</keyword>
<comment type="catalytic activity">
    <reaction evidence="1">
        <text>Cleavage of Leu-|-Xaa bond in angiotensinogen to generate angiotensin I.</text>
        <dbReference type="EC" id="3.4.23.15"/>
    </reaction>
</comment>
<evidence type="ECO:0000256" key="11">
    <source>
        <dbReference type="ARBA" id="ARBA00023157"/>
    </source>
</evidence>
<evidence type="ECO:0000313" key="19">
    <source>
        <dbReference type="Proteomes" id="UP000002280"/>
    </source>
</evidence>
<dbReference type="Bgee" id="ENSMODG00000025659">
    <property type="expression patterns" value="Expressed in spermatocyte and 3 other cell types or tissues"/>
</dbReference>
<comment type="subcellular location">
    <subcellularLocation>
        <location evidence="2">Secreted</location>
    </subcellularLocation>
</comment>
<accession>F6XDP7</accession>
<organism evidence="18 19">
    <name type="scientific">Monodelphis domestica</name>
    <name type="common">Gray short-tailed opossum</name>
    <dbReference type="NCBI Taxonomy" id="13616"/>
    <lineage>
        <taxon>Eukaryota</taxon>
        <taxon>Metazoa</taxon>
        <taxon>Chordata</taxon>
        <taxon>Craniata</taxon>
        <taxon>Vertebrata</taxon>
        <taxon>Euteleostomi</taxon>
        <taxon>Mammalia</taxon>
        <taxon>Metatheria</taxon>
        <taxon>Didelphimorphia</taxon>
        <taxon>Didelphidae</taxon>
        <taxon>Monodelphis</taxon>
    </lineage>
</organism>
<dbReference type="InParanoid" id="F6XDP7"/>
<dbReference type="InterPro" id="IPR001969">
    <property type="entry name" value="Aspartic_peptidase_AS"/>
</dbReference>
<keyword evidence="11 14" id="KW-1015">Disulfide bond</keyword>
<evidence type="ECO:0000256" key="8">
    <source>
        <dbReference type="ARBA" id="ARBA00022750"/>
    </source>
</evidence>
<dbReference type="Gene3D" id="2.40.70.10">
    <property type="entry name" value="Acid Proteases"/>
    <property type="match status" value="2"/>
</dbReference>
<dbReference type="PRINTS" id="PR00792">
    <property type="entry name" value="PEPSIN"/>
</dbReference>